<sequence length="95" mass="10352">MSNENVIQKETVVGGWSPYGPLTPEENVIFKEAIAGIVGVDYTPTAVSTQVVAGMNYRYKCNASIPPSDVIWEAIVEIYKPLGDKKPIVIGITRI</sequence>
<dbReference type="Proteomes" id="UP000614216">
    <property type="component" value="Unassembled WGS sequence"/>
</dbReference>
<comment type="caution">
    <text evidence="1">The sequence shown here is derived from an EMBL/GenBank/DDBJ whole genome shotgun (WGS) entry which is preliminary data.</text>
</comment>
<accession>A0A937FU04</accession>
<name>A0A937FU04_9BACT</name>
<organism evidence="1 2">
    <name type="scientific">Fulvivirga marina</name>
    <dbReference type="NCBI Taxonomy" id="2494733"/>
    <lineage>
        <taxon>Bacteria</taxon>
        <taxon>Pseudomonadati</taxon>
        <taxon>Bacteroidota</taxon>
        <taxon>Cytophagia</taxon>
        <taxon>Cytophagales</taxon>
        <taxon>Fulvivirgaceae</taxon>
        <taxon>Fulvivirga</taxon>
    </lineage>
</organism>
<protein>
    <submittedName>
        <fullName evidence="1">Uncharacterized protein</fullName>
    </submittedName>
</protein>
<dbReference type="EMBL" id="JAEUGD010000021">
    <property type="protein sequence ID" value="MBL6446005.1"/>
    <property type="molecule type" value="Genomic_DNA"/>
</dbReference>
<dbReference type="AlphaFoldDB" id="A0A937FU04"/>
<dbReference type="InterPro" id="IPR046350">
    <property type="entry name" value="Cystatin_sf"/>
</dbReference>
<reference evidence="1" key="1">
    <citation type="submission" date="2021-01" db="EMBL/GenBank/DDBJ databases">
        <title>Fulvivirga kasyanovii gen. nov., sp nov., a novel member of the phylum Bacteroidetes isolated from seawater in a mussel farm.</title>
        <authorList>
            <person name="Zhao L.-H."/>
            <person name="Wang Z.-J."/>
        </authorList>
    </citation>
    <scope>NUCLEOTIDE SEQUENCE</scope>
    <source>
        <strain evidence="1">29W222</strain>
    </source>
</reference>
<dbReference type="RefSeq" id="WP_202855553.1">
    <property type="nucleotide sequence ID" value="NZ_JAEUGD010000021.1"/>
</dbReference>
<keyword evidence="2" id="KW-1185">Reference proteome</keyword>
<evidence type="ECO:0000313" key="2">
    <source>
        <dbReference type="Proteomes" id="UP000614216"/>
    </source>
</evidence>
<dbReference type="SUPFAM" id="SSF54403">
    <property type="entry name" value="Cystatin/monellin"/>
    <property type="match status" value="1"/>
</dbReference>
<gene>
    <name evidence="1" type="ORF">JMN32_06775</name>
</gene>
<proteinExistence type="predicted"/>
<evidence type="ECO:0000313" key="1">
    <source>
        <dbReference type="EMBL" id="MBL6446005.1"/>
    </source>
</evidence>
<dbReference type="Gene3D" id="3.10.450.10">
    <property type="match status" value="1"/>
</dbReference>